<evidence type="ECO:0000256" key="1">
    <source>
        <dbReference type="ARBA" id="ARBA00022741"/>
    </source>
</evidence>
<dbReference type="PROSITE" id="PS51388">
    <property type="entry name" value="GED"/>
    <property type="match status" value="1"/>
</dbReference>
<dbReference type="Gene3D" id="3.40.50.300">
    <property type="entry name" value="P-loop containing nucleotide triphosphate hydrolases"/>
    <property type="match status" value="1"/>
</dbReference>
<keyword evidence="2" id="KW-0342">GTP-binding</keyword>
<dbReference type="GO" id="GO:0016020">
    <property type="term" value="C:membrane"/>
    <property type="evidence" value="ECO:0007669"/>
    <property type="project" value="TreeGrafter"/>
</dbReference>
<sequence length="820" mass="92773">MAQDGSNVNTLDQLQTPQQVELLDKIDELRSQGLGQYGISLPQLIVCGDQSSGKSSLLEGLTRLRFPAKETKCTAFATEVVLRRSSEVMITCSIIPGKLRSQTERLQLEKFRRTFTSRDDFVFPSVLNDARDSMAPNGSRTNGDFFQDVLRVQYTGPELPSLTIVDLPGIIKNQLEGGNGPEKVLELVTGYMRDDKSIILAVVPGSYDPENQEIFTYLKQYDPDRVRTLGIITKPDMVERGGENEKEMMKLARNEKWPLKHRWHAIKNRSFTTRNQTDAERDNAEETFFSTGIWSSLAREDTGIAALRIKLSRVLLQHISKELPSLITEVESAAQTTRKQLKALGDARDTISKQRSYLTAHAEAFQTLTRDALRGVYRGRFFALGTSEEQAPTRLRTEVQNLNLAYVHVMYSKGHTWNISTEHTTNSTRALTEATISSAAQEYEAKFPPPSTIDRSEFLEQHIGDYVRRSRPAGLPSIVNPWVIGEVFRQQAQSWNEITQYHLRQIFQAMKDYIWEALGSLLDPRTCKLLMLKQILPELDQRWRNVEVKLEELLVPYAEQDPVTYDPSFIAELEEVRNARYNARSHVSDSHGGTRGFGHATDTAYMRSASRSLLTESLDDFTNSEILDLMQTYYKRAIAVFTNNIAILAIENCLMKDLSSIFSPSLIIGLDDDKIQAIAAESKDIREDRVKRTQKLAAFEIGRNILYEHMAMTPQIRGKKPVASPSKPIVDIARTQTPSPRMVSEIVRPQKHVDDLSSEFNQLMVTPPSSRSNSATRSHHRVDSAMGTPSANPKERKRVTRNMFDVPRSPVAVEMTDDEL</sequence>
<dbReference type="Pfam" id="PF00350">
    <property type="entry name" value="Dynamin_N"/>
    <property type="match status" value="1"/>
</dbReference>
<dbReference type="PANTHER" id="PTHR11566:SF21">
    <property type="entry name" value="DYNAMIN RELATED PROTEIN 1, ISOFORM A"/>
    <property type="match status" value="1"/>
</dbReference>
<proteinExistence type="predicted"/>
<evidence type="ECO:0000313" key="6">
    <source>
        <dbReference type="EMBL" id="KAF2846803.1"/>
    </source>
</evidence>
<evidence type="ECO:0000256" key="3">
    <source>
        <dbReference type="SAM" id="MobiDB-lite"/>
    </source>
</evidence>
<feature type="domain" description="Dynamin-type G" evidence="5">
    <location>
        <begin position="38"/>
        <end position="324"/>
    </location>
</feature>
<organism evidence="6 7">
    <name type="scientific">Plenodomus tracheiphilus IPT5</name>
    <dbReference type="NCBI Taxonomy" id="1408161"/>
    <lineage>
        <taxon>Eukaryota</taxon>
        <taxon>Fungi</taxon>
        <taxon>Dikarya</taxon>
        <taxon>Ascomycota</taxon>
        <taxon>Pezizomycotina</taxon>
        <taxon>Dothideomycetes</taxon>
        <taxon>Pleosporomycetidae</taxon>
        <taxon>Pleosporales</taxon>
        <taxon>Pleosporineae</taxon>
        <taxon>Leptosphaeriaceae</taxon>
        <taxon>Plenodomus</taxon>
    </lineage>
</organism>
<evidence type="ECO:0000313" key="7">
    <source>
        <dbReference type="Proteomes" id="UP000799423"/>
    </source>
</evidence>
<evidence type="ECO:0000256" key="2">
    <source>
        <dbReference type="ARBA" id="ARBA00023134"/>
    </source>
</evidence>
<dbReference type="GO" id="GO:0005874">
    <property type="term" value="C:microtubule"/>
    <property type="evidence" value="ECO:0007669"/>
    <property type="project" value="TreeGrafter"/>
</dbReference>
<dbReference type="GO" id="GO:0008017">
    <property type="term" value="F:microtubule binding"/>
    <property type="evidence" value="ECO:0007669"/>
    <property type="project" value="TreeGrafter"/>
</dbReference>
<dbReference type="AlphaFoldDB" id="A0A6A7AUL6"/>
<gene>
    <name evidence="6" type="ORF">T440DRAFT_457564</name>
</gene>
<dbReference type="InterPro" id="IPR027417">
    <property type="entry name" value="P-loop_NTPase"/>
</dbReference>
<reference evidence="6" key="1">
    <citation type="submission" date="2020-01" db="EMBL/GenBank/DDBJ databases">
        <authorList>
            <consortium name="DOE Joint Genome Institute"/>
            <person name="Haridas S."/>
            <person name="Albert R."/>
            <person name="Binder M."/>
            <person name="Bloem J."/>
            <person name="Labutti K."/>
            <person name="Salamov A."/>
            <person name="Andreopoulos B."/>
            <person name="Baker S.E."/>
            <person name="Barry K."/>
            <person name="Bills G."/>
            <person name="Bluhm B.H."/>
            <person name="Cannon C."/>
            <person name="Castanera R."/>
            <person name="Culley D.E."/>
            <person name="Daum C."/>
            <person name="Ezra D."/>
            <person name="Gonzalez J.B."/>
            <person name="Henrissat B."/>
            <person name="Kuo A."/>
            <person name="Liang C."/>
            <person name="Lipzen A."/>
            <person name="Lutzoni F."/>
            <person name="Magnuson J."/>
            <person name="Mondo S."/>
            <person name="Nolan M."/>
            <person name="Ohm R."/>
            <person name="Pangilinan J."/>
            <person name="Park H.-J."/>
            <person name="Ramirez L."/>
            <person name="Alfaro M."/>
            <person name="Sun H."/>
            <person name="Tritt A."/>
            <person name="Yoshinaga Y."/>
            <person name="Zwiers L.-H."/>
            <person name="Turgeon B.G."/>
            <person name="Goodwin S.B."/>
            <person name="Spatafora J.W."/>
            <person name="Crous P.W."/>
            <person name="Grigoriev I.V."/>
        </authorList>
    </citation>
    <scope>NUCLEOTIDE SEQUENCE</scope>
    <source>
        <strain evidence="6">IPT5</strain>
    </source>
</reference>
<feature type="domain" description="GED" evidence="4">
    <location>
        <begin position="623"/>
        <end position="714"/>
    </location>
</feature>
<dbReference type="GO" id="GO:0005739">
    <property type="term" value="C:mitochondrion"/>
    <property type="evidence" value="ECO:0007669"/>
    <property type="project" value="TreeGrafter"/>
</dbReference>
<dbReference type="GO" id="GO:0006897">
    <property type="term" value="P:endocytosis"/>
    <property type="evidence" value="ECO:0007669"/>
    <property type="project" value="TreeGrafter"/>
</dbReference>
<dbReference type="InterPro" id="IPR001401">
    <property type="entry name" value="Dynamin_GTPase"/>
</dbReference>
<dbReference type="GO" id="GO:0005525">
    <property type="term" value="F:GTP binding"/>
    <property type="evidence" value="ECO:0007669"/>
    <property type="project" value="InterPro"/>
</dbReference>
<name>A0A6A7AUL6_9PLEO</name>
<dbReference type="InterPro" id="IPR030381">
    <property type="entry name" value="G_DYNAMIN_dom"/>
</dbReference>
<dbReference type="GO" id="GO:0000266">
    <property type="term" value="P:mitochondrial fission"/>
    <property type="evidence" value="ECO:0007669"/>
    <property type="project" value="TreeGrafter"/>
</dbReference>
<dbReference type="GO" id="GO:0016559">
    <property type="term" value="P:peroxisome fission"/>
    <property type="evidence" value="ECO:0007669"/>
    <property type="project" value="TreeGrafter"/>
</dbReference>
<feature type="compositionally biased region" description="Polar residues" evidence="3">
    <location>
        <begin position="765"/>
        <end position="776"/>
    </location>
</feature>
<dbReference type="OrthoDB" id="415706at2759"/>
<dbReference type="PRINTS" id="PR00195">
    <property type="entry name" value="DYNAMIN"/>
</dbReference>
<keyword evidence="7" id="KW-1185">Reference proteome</keyword>
<keyword evidence="1" id="KW-0547">Nucleotide-binding</keyword>
<dbReference type="Proteomes" id="UP000799423">
    <property type="component" value="Unassembled WGS sequence"/>
</dbReference>
<dbReference type="GO" id="GO:0003924">
    <property type="term" value="F:GTPase activity"/>
    <property type="evidence" value="ECO:0007669"/>
    <property type="project" value="InterPro"/>
</dbReference>
<dbReference type="PANTHER" id="PTHR11566">
    <property type="entry name" value="DYNAMIN"/>
    <property type="match status" value="1"/>
</dbReference>
<dbReference type="GO" id="GO:0048312">
    <property type="term" value="P:intracellular distribution of mitochondria"/>
    <property type="evidence" value="ECO:0007669"/>
    <property type="project" value="TreeGrafter"/>
</dbReference>
<dbReference type="Pfam" id="PF01031">
    <property type="entry name" value="Dynamin_M"/>
    <property type="match status" value="1"/>
</dbReference>
<dbReference type="PROSITE" id="PS51718">
    <property type="entry name" value="G_DYNAMIN_2"/>
    <property type="match status" value="1"/>
</dbReference>
<dbReference type="SMART" id="SM00053">
    <property type="entry name" value="DYNc"/>
    <property type="match status" value="1"/>
</dbReference>
<feature type="region of interest" description="Disordered" evidence="3">
    <location>
        <begin position="765"/>
        <end position="798"/>
    </location>
</feature>
<accession>A0A6A7AUL6</accession>
<dbReference type="SUPFAM" id="SSF52540">
    <property type="entry name" value="P-loop containing nucleoside triphosphate hydrolases"/>
    <property type="match status" value="1"/>
</dbReference>
<dbReference type="FunFam" id="3.40.50.300:FF:001425">
    <property type="entry name" value="Dynamin GTPase, putative"/>
    <property type="match status" value="1"/>
</dbReference>
<dbReference type="InterPro" id="IPR020850">
    <property type="entry name" value="GED_dom"/>
</dbReference>
<dbReference type="InterPro" id="IPR045063">
    <property type="entry name" value="Dynamin_N"/>
</dbReference>
<dbReference type="CDD" id="cd08771">
    <property type="entry name" value="DLP_1"/>
    <property type="match status" value="1"/>
</dbReference>
<evidence type="ECO:0000259" key="5">
    <source>
        <dbReference type="PROSITE" id="PS51718"/>
    </source>
</evidence>
<dbReference type="EMBL" id="MU006331">
    <property type="protein sequence ID" value="KAF2846803.1"/>
    <property type="molecule type" value="Genomic_DNA"/>
</dbReference>
<protein>
    <submittedName>
        <fullName evidence="6">Dynamin-1</fullName>
    </submittedName>
</protein>
<dbReference type="InterPro" id="IPR000375">
    <property type="entry name" value="Dynamin_stalk"/>
</dbReference>
<evidence type="ECO:0000259" key="4">
    <source>
        <dbReference type="PROSITE" id="PS51388"/>
    </source>
</evidence>
<dbReference type="InterPro" id="IPR022812">
    <property type="entry name" value="Dynamin"/>
</dbReference>